<proteinExistence type="predicted"/>
<organism evidence="1 2">
    <name type="scientific">Pseudomonas monteilii SB3101</name>
    <dbReference type="NCBI Taxonomy" id="1435058"/>
    <lineage>
        <taxon>Bacteria</taxon>
        <taxon>Pseudomonadati</taxon>
        <taxon>Pseudomonadota</taxon>
        <taxon>Gammaproteobacteria</taxon>
        <taxon>Pseudomonadales</taxon>
        <taxon>Pseudomonadaceae</taxon>
        <taxon>Pseudomonas</taxon>
    </lineage>
</organism>
<dbReference type="Proteomes" id="UP000018660">
    <property type="component" value="Chromosome"/>
</dbReference>
<evidence type="ECO:0000313" key="1">
    <source>
        <dbReference type="EMBL" id="AHC91193.1"/>
    </source>
</evidence>
<evidence type="ECO:0000313" key="2">
    <source>
        <dbReference type="Proteomes" id="UP000018660"/>
    </source>
</evidence>
<sequence>MPVKVLMRCLWEWPCVAKGPQRGPRIFAPQHKSMGLLRSSFATQGRSYITE</sequence>
<protein>
    <submittedName>
        <fullName evidence="1">Uncharacterized protein</fullName>
    </submittedName>
</protein>
<dbReference type="EMBL" id="CP006979">
    <property type="protein sequence ID" value="AHC91193.1"/>
    <property type="molecule type" value="Genomic_DNA"/>
</dbReference>
<dbReference type="AlphaFoldDB" id="V9V9X7"/>
<dbReference type="HOGENOM" id="CLU_3102769_0_0_6"/>
<accession>V9V9X7</accession>
<gene>
    <name evidence="1" type="ORF">X970_24630</name>
</gene>
<name>V9V9X7_9PSED</name>
<dbReference type="KEGG" id="pmot:X970_24630"/>
<reference evidence="1 2" key="1">
    <citation type="submission" date="2013-12" db="EMBL/GenBank/DDBJ databases">
        <title>Complete Genomes of Pseudomonas monteilii SB3078 and SB3101, two Benzene, Toluene and Ethylbenzene Degrading Bacteria used for Bioaugmentation.</title>
        <authorList>
            <person name="Dueholm M.S."/>
            <person name="Albertsen M."/>
            <person name="D'Imperio S."/>
            <person name="Tale V.P."/>
            <person name="Lewis D."/>
            <person name="Nilsen P.H."/>
            <person name="Nielsen J.L."/>
        </authorList>
    </citation>
    <scope>NUCLEOTIDE SEQUENCE [LARGE SCALE GENOMIC DNA]</scope>
    <source>
        <strain evidence="1 2">SB3101</strain>
    </source>
</reference>